<evidence type="ECO:0000256" key="1">
    <source>
        <dbReference type="ARBA" id="ARBA00004123"/>
    </source>
</evidence>
<sequence>AALIPTDEKLAVLKQVCILISSNRVFTVEMIAFQTDKSIEVRKFVIGFIEEACKRDNELLLRLIANLNMLLKDESVNVVKKAILTLTQLYRVTLQWLVRPKAVSDMQEACWDLVTQMKGDVLASLDSENDGVRTHAIKFTESLIITLSPRTSDSDIPKRQEGDISLDKVPKDHSYIRYDVLCEEGKSALEKLLKFMVHPAISSINLTTALGSLATIARQRPMFMSEVVQAYETLHANLPPTLAKSQVSSVRKNLKLHLVAVLKHPCSLEFQGQISTLLLDLGMPQSEITRSTPAVREQRKRPRHEQYTEGKKVKMDPIEDDEDKEEPAPLTAPKPAAVPVAQSAIDLTAEFLHPLLNPENVANLVLISMVYLPDVMPASFQATYTPVESAGTDAQIKHLARLMATQMTAAGIGPGLEQCKAREDDAIKEEDNDEDSGSKDLLIKRKVPGVMVGQAISVVGGYTEKVPAVEAPATVKRLPEPIVPTAQTKMTGASGRKKVFRLSDVIQPFSDTQIEKLTSRAVKRILHSEKAIAQSGMSHVRVKLLSRLVTQFEGMMKEDVLEFILDDIRTRSDLAFSLLYQEYNAYLSQLPSGLLDSYDHCLYTLLSGLQEKPEQRDGLFTKLVLEAPIITESALEVIRRYCEDESRVYLGMTTLKELIVKRPSRQFQYLHVLLDLSSHEKEKVRTTALAFLKRMYEKDQLRDYIEKFGLNYLQLLVHPNPPSLLFGADKDTEVASPWTEETVRQCLFLYLSLLPLNHRLVHELASVYTEAIADIKRSVLRAIEQPIRGMGMNSPELLLLVENCPKGAETLVTRCLHILTDKVPPSPELVERVRDLYHKRVPDVRFLIPVINGLEKNEVIQALPKLIKLNPIVVKEVFNRLLGTQHSEGSSSVSPLTPGDLLIALHNIDSTKCDMKSIIKATNLCFGERNVYTSEVLAVVMQQLMENSPLPMLLMRTVIQSLTMYPRLGGFVMNILSRLIVKQVWKYPKVWEGFVKCCQRTKPQSYSVLLQLPPAQKCPRCLPGKITSHGILRN</sequence>
<evidence type="ECO:0008006" key="9">
    <source>
        <dbReference type="Google" id="ProtNLM"/>
    </source>
</evidence>
<comment type="subcellular location">
    <subcellularLocation>
        <location evidence="1">Nucleus</location>
    </subcellularLocation>
</comment>
<accession>A0A8D3E8Z0</accession>
<reference evidence="7" key="2">
    <citation type="submission" date="2025-08" db="UniProtKB">
        <authorList>
            <consortium name="Ensembl"/>
        </authorList>
    </citation>
    <scope>IDENTIFICATION</scope>
</reference>
<evidence type="ECO:0000259" key="5">
    <source>
        <dbReference type="Pfam" id="PF11935"/>
    </source>
</evidence>
<evidence type="ECO:0000256" key="4">
    <source>
        <dbReference type="SAM" id="MobiDB-lite"/>
    </source>
</evidence>
<keyword evidence="3" id="KW-0539">Nucleus</keyword>
<feature type="compositionally biased region" description="Basic and acidic residues" evidence="4">
    <location>
        <begin position="304"/>
        <end position="317"/>
    </location>
</feature>
<dbReference type="InterPro" id="IPR011989">
    <property type="entry name" value="ARM-like"/>
</dbReference>
<evidence type="ECO:0000313" key="7">
    <source>
        <dbReference type="Ensembl" id="ENSSMAP00000068249.1"/>
    </source>
</evidence>
<dbReference type="PANTHER" id="PTHR15245:SF20">
    <property type="entry name" value="SYMPLEKIN"/>
    <property type="match status" value="1"/>
</dbReference>
<evidence type="ECO:0000313" key="8">
    <source>
        <dbReference type="Proteomes" id="UP000694558"/>
    </source>
</evidence>
<dbReference type="Pfam" id="PF11935">
    <property type="entry name" value="SYMPK_PTA1_N"/>
    <property type="match status" value="1"/>
</dbReference>
<dbReference type="PANTHER" id="PTHR15245">
    <property type="entry name" value="SYMPLEKIN-RELATED"/>
    <property type="match status" value="1"/>
</dbReference>
<dbReference type="Ensembl" id="ENSSMAT00000038619.1">
    <property type="protein sequence ID" value="ENSSMAP00000068249.1"/>
    <property type="gene ID" value="ENSSMAG00000018130.2"/>
</dbReference>
<feature type="domain" description="Symplekin/Pta1 N-terminal" evidence="5">
    <location>
        <begin position="76"/>
        <end position="297"/>
    </location>
</feature>
<organism evidence="7 8">
    <name type="scientific">Scophthalmus maximus</name>
    <name type="common">Turbot</name>
    <name type="synonym">Psetta maxima</name>
    <dbReference type="NCBI Taxonomy" id="52904"/>
    <lineage>
        <taxon>Eukaryota</taxon>
        <taxon>Metazoa</taxon>
        <taxon>Chordata</taxon>
        <taxon>Craniata</taxon>
        <taxon>Vertebrata</taxon>
        <taxon>Euteleostomi</taxon>
        <taxon>Actinopterygii</taxon>
        <taxon>Neopterygii</taxon>
        <taxon>Teleostei</taxon>
        <taxon>Neoteleostei</taxon>
        <taxon>Acanthomorphata</taxon>
        <taxon>Carangaria</taxon>
        <taxon>Pleuronectiformes</taxon>
        <taxon>Pleuronectoidei</taxon>
        <taxon>Scophthalmidae</taxon>
        <taxon>Scophthalmus</taxon>
    </lineage>
</organism>
<keyword evidence="2" id="KW-0507">mRNA processing</keyword>
<dbReference type="Gene3D" id="1.25.10.10">
    <property type="entry name" value="Leucine-rich Repeat Variant"/>
    <property type="match status" value="1"/>
</dbReference>
<reference evidence="7" key="1">
    <citation type="submission" date="2023-05" db="EMBL/GenBank/DDBJ databases">
        <title>High-quality long-read genome of Scophthalmus maximus.</title>
        <authorList>
            <person name="Lien S."/>
            <person name="Martinez P."/>
        </authorList>
    </citation>
    <scope>NUCLEOTIDE SEQUENCE [LARGE SCALE GENOMIC DNA]</scope>
</reference>
<evidence type="ECO:0000256" key="2">
    <source>
        <dbReference type="ARBA" id="ARBA00022664"/>
    </source>
</evidence>
<evidence type="ECO:0000259" key="6">
    <source>
        <dbReference type="Pfam" id="PF12295"/>
    </source>
</evidence>
<dbReference type="AlphaFoldDB" id="A0A8D3E8Z0"/>
<proteinExistence type="predicted"/>
<name>A0A8D3E8Z0_SCOMX</name>
<dbReference type="InterPro" id="IPR032460">
    <property type="entry name" value="Symplekin/Pta1_N"/>
</dbReference>
<dbReference type="GO" id="GO:0006397">
    <property type="term" value="P:mRNA processing"/>
    <property type="evidence" value="ECO:0007669"/>
    <property type="project" value="UniProtKB-KW"/>
</dbReference>
<dbReference type="Proteomes" id="UP000694558">
    <property type="component" value="Chromosome 14"/>
</dbReference>
<dbReference type="Pfam" id="PF12295">
    <property type="entry name" value="Symplekin_C"/>
    <property type="match status" value="1"/>
</dbReference>
<dbReference type="GeneTree" id="ENSGT00390000017045"/>
<protein>
    <recommendedName>
        <fullName evidence="9">Symplekin</fullName>
    </recommendedName>
</protein>
<evidence type="ECO:0000256" key="3">
    <source>
        <dbReference type="ARBA" id="ARBA00023242"/>
    </source>
</evidence>
<dbReference type="GO" id="GO:0005847">
    <property type="term" value="C:mRNA cleavage and polyadenylation specificity factor complex"/>
    <property type="evidence" value="ECO:0007669"/>
    <property type="project" value="TreeGrafter"/>
</dbReference>
<gene>
    <name evidence="7" type="primary">sympk</name>
</gene>
<dbReference type="InterPro" id="IPR016024">
    <property type="entry name" value="ARM-type_fold"/>
</dbReference>
<dbReference type="InterPro" id="IPR021850">
    <property type="entry name" value="Symplekin/Pta1"/>
</dbReference>
<dbReference type="InterPro" id="IPR022075">
    <property type="entry name" value="Symplekin_C"/>
</dbReference>
<feature type="region of interest" description="Disordered" evidence="4">
    <location>
        <begin position="289"/>
        <end position="334"/>
    </location>
</feature>
<feature type="domain" description="Symplekin C-terminal" evidence="6">
    <location>
        <begin position="843"/>
        <end position="1016"/>
    </location>
</feature>
<dbReference type="SUPFAM" id="SSF48371">
    <property type="entry name" value="ARM repeat"/>
    <property type="match status" value="1"/>
</dbReference>